<evidence type="ECO:0000259" key="1">
    <source>
        <dbReference type="Pfam" id="PF01937"/>
    </source>
</evidence>
<dbReference type="PIRSF" id="PIRSF006593">
    <property type="entry name" value="UCP006593"/>
    <property type="match status" value="1"/>
</dbReference>
<dbReference type="Gene3D" id="1.10.285.20">
    <property type="entry name" value="Uncharacterised protein PF01937, DUF89, domain 2"/>
    <property type="match status" value="1"/>
</dbReference>
<dbReference type="RefSeq" id="WP_004077783.1">
    <property type="nucleotide sequence ID" value="NZ_CM001436.1"/>
</dbReference>
<evidence type="ECO:0000313" key="2">
    <source>
        <dbReference type="EMBL" id="EHQ35857.1"/>
    </source>
</evidence>
<dbReference type="AlphaFoldDB" id="H1YX54"/>
<organism evidence="2 3">
    <name type="scientific">Methanoplanus limicola DSM 2279</name>
    <dbReference type="NCBI Taxonomy" id="937775"/>
    <lineage>
        <taxon>Archaea</taxon>
        <taxon>Methanobacteriati</taxon>
        <taxon>Methanobacteriota</taxon>
        <taxon>Stenosarchaea group</taxon>
        <taxon>Methanomicrobia</taxon>
        <taxon>Methanomicrobiales</taxon>
        <taxon>Methanomicrobiaceae</taxon>
        <taxon>Methanoplanus</taxon>
    </lineage>
</organism>
<dbReference type="Gene3D" id="3.40.50.10880">
    <property type="entry name" value="Uncharacterised protein PF01937, DUF89, domain 3"/>
    <property type="match status" value="1"/>
</dbReference>
<proteinExistence type="predicted"/>
<dbReference type="STRING" id="937775.Metlim_1756"/>
<feature type="domain" description="Damage-control phosphatase ARMT1-like metal-binding" evidence="1">
    <location>
        <begin position="4"/>
        <end position="282"/>
    </location>
</feature>
<dbReference type="Pfam" id="PF01937">
    <property type="entry name" value="ARMT1-like_dom"/>
    <property type="match status" value="1"/>
</dbReference>
<dbReference type="OrthoDB" id="359165at2157"/>
<reference evidence="2 3" key="1">
    <citation type="submission" date="2011-10" db="EMBL/GenBank/DDBJ databases">
        <title>The Improved High-Quality Draft genome of Methanoplanus limicola DSM 2279.</title>
        <authorList>
            <consortium name="US DOE Joint Genome Institute (JGI-PGF)"/>
            <person name="Lucas S."/>
            <person name="Copeland A."/>
            <person name="Lapidus A."/>
            <person name="Glavina del Rio T."/>
            <person name="Dalin E."/>
            <person name="Tice H."/>
            <person name="Bruce D."/>
            <person name="Goodwin L."/>
            <person name="Pitluck S."/>
            <person name="Peters L."/>
            <person name="Mikhailova N."/>
            <person name="Lu M."/>
            <person name="Kyrpides N."/>
            <person name="Mavromatis K."/>
            <person name="Ivanova N."/>
            <person name="Markowitz V."/>
            <person name="Cheng J.-F."/>
            <person name="Hugenholtz P."/>
            <person name="Woyke T."/>
            <person name="Wu D."/>
            <person name="Wirth R."/>
            <person name="Brambilla E.-M."/>
            <person name="Klenk H.-P."/>
            <person name="Eisen J.A."/>
        </authorList>
    </citation>
    <scope>NUCLEOTIDE SEQUENCE [LARGE SCALE GENOMIC DNA]</scope>
    <source>
        <strain evidence="2 3">DSM 2279</strain>
    </source>
</reference>
<dbReference type="InterPro" id="IPR002791">
    <property type="entry name" value="ARMT1-like_metal-bd"/>
</dbReference>
<protein>
    <recommendedName>
        <fullName evidence="1">Damage-control phosphatase ARMT1-like metal-binding domain-containing protein</fullName>
    </recommendedName>
</protein>
<dbReference type="InParanoid" id="H1YX54"/>
<accession>H1YX54</accession>
<keyword evidence="3" id="KW-1185">Reference proteome</keyword>
<dbReference type="EMBL" id="CM001436">
    <property type="protein sequence ID" value="EHQ35857.1"/>
    <property type="molecule type" value="Genomic_DNA"/>
</dbReference>
<dbReference type="Proteomes" id="UP000005741">
    <property type="component" value="Chromosome"/>
</dbReference>
<dbReference type="InterPro" id="IPR036075">
    <property type="entry name" value="ARMT-1-like_metal-bd_sf"/>
</dbReference>
<gene>
    <name evidence="2" type="ORF">Metlim_1756</name>
</gene>
<dbReference type="InterPro" id="IPR014444">
    <property type="entry name" value="PH1575-like"/>
</dbReference>
<dbReference type="SUPFAM" id="SSF111321">
    <property type="entry name" value="AF1104-like"/>
    <property type="match status" value="1"/>
</dbReference>
<dbReference type="HOGENOM" id="CLU_071520_1_0_2"/>
<name>H1YX54_9EURY</name>
<sequence length="288" mass="32176">MKMNKTCFNCLLGRVEYECRLSTDDDRLIEETADKCENLLLEHINDDNPSPQISSMIHRLVCECISDSDPYREIKSEDNNTALNVLEDVKGRLSGFRDICLGTIIANTLDHGSVEHKVSDDFSSFFMEEFRKGLSIDDTNEASGLCSKIVYLCDNCGEIVFDRYLIEYLKNNGSYITVVVRGSPIINDATMEDALSIGLDKISDRLLTNTKDIAELGVNLDILPQDVKAAIDDATLIISKGMANYESLSEHKKTEKLPPVLYLMMVKCQPIAEDIGVDKGSRIAMLVK</sequence>
<evidence type="ECO:0000313" key="3">
    <source>
        <dbReference type="Proteomes" id="UP000005741"/>
    </source>
</evidence>
<dbReference type="Gene3D" id="1.10.8.380">
    <property type="entry name" value="Uncharacterised protein PF01937, DUF89, domain 1"/>
    <property type="match status" value="1"/>
</dbReference>